<dbReference type="SMART" id="SM00267">
    <property type="entry name" value="GGDEF"/>
    <property type="match status" value="1"/>
</dbReference>
<dbReference type="SMART" id="SM00052">
    <property type="entry name" value="EAL"/>
    <property type="match status" value="1"/>
</dbReference>
<evidence type="ECO:0000313" key="5">
    <source>
        <dbReference type="Proteomes" id="UP000295097"/>
    </source>
</evidence>
<keyword evidence="1" id="KW-1133">Transmembrane helix</keyword>
<dbReference type="InterPro" id="IPR001633">
    <property type="entry name" value="EAL_dom"/>
</dbReference>
<dbReference type="Pfam" id="PF00563">
    <property type="entry name" value="EAL"/>
    <property type="match status" value="1"/>
</dbReference>
<accession>A0A4R3NXV0</accession>
<sequence length="730" mass="80825">MDSQNKAEAKYHFFLTRALPIMAVALMVGCGILTLLIWSSRETDRISSDRQASLMALVVSQLRTAVAHDQESVTVWDEAVKQTRAGNAGWMDSNLGSWMYDYFGLDGIYVLDPANQPVYAFARGRAVSPDAFSAIAEDVLPLADTLRAIQRAGDRSQISDRVLTPGVSDIAVINRRPAIVSVKPIVSDTGDIVQAPGEEYLHVAVRFLDGNLLDELESDYLFDNLTFSWVQDHASDVSSQALLSIDGQVKGYLLWHPYRPGLAVMQRVIPVLLIVIVIAVCSIAGFLMLHHNRSKKLEASEVRIRYLALHDPLTGLPNRTYFNEHVDHALSDEPLQPVALLYLDLDRFKQVNDTLGHPSGDALIREFGQRLRAVVRQDDVVARIGGDEFTIMLRGRSDRVELERICERMVEVAQRPFELDGHSVFVGVSIGAALAPDDGRERVNLLRKADVALYYSKTTGRGRYSFFSEDMDMTLGRRQRIELDLRLALAEGGQLHVYYQPIRSARDRQIVGYEALLRWNHPESGWISPEFFIPVAEETGLIEDIGAYVLSEACAAAAFWTGMTVAVNVSAVELRNPAYAEKVEKTLAAAGLEPRQLELEVTETAATDETTAAADNLRRLRALGVKIAIDDFGTGFSSLGRLQSLNVDRIKIDKSFVRGLGQKAGDEAIIRAIVDLAHARGLKTTAEGVETPEQDAGLTRIGCDNLQGYLYSKAVPLHELKDMIVARRKT</sequence>
<proteinExistence type="predicted"/>
<dbReference type="InterPro" id="IPR043128">
    <property type="entry name" value="Rev_trsase/Diguanyl_cyclase"/>
</dbReference>
<organism evidence="4 5">
    <name type="scientific">Martelella mediterranea</name>
    <dbReference type="NCBI Taxonomy" id="293089"/>
    <lineage>
        <taxon>Bacteria</taxon>
        <taxon>Pseudomonadati</taxon>
        <taxon>Pseudomonadota</taxon>
        <taxon>Alphaproteobacteria</taxon>
        <taxon>Hyphomicrobiales</taxon>
        <taxon>Aurantimonadaceae</taxon>
        <taxon>Martelella</taxon>
    </lineage>
</organism>
<dbReference type="InterPro" id="IPR052155">
    <property type="entry name" value="Biofilm_reg_signaling"/>
</dbReference>
<dbReference type="PROSITE" id="PS50883">
    <property type="entry name" value="EAL"/>
    <property type="match status" value="1"/>
</dbReference>
<reference evidence="4 5" key="1">
    <citation type="submission" date="2019-03" db="EMBL/GenBank/DDBJ databases">
        <title>Freshwater and sediment microbial communities from various areas in North America, analyzing microbe dynamics in response to fracking.</title>
        <authorList>
            <person name="Lamendella R."/>
        </authorList>
    </citation>
    <scope>NUCLEOTIDE SEQUENCE [LARGE SCALE GENOMIC DNA]</scope>
    <source>
        <strain evidence="4 5">175.2</strain>
    </source>
</reference>
<dbReference type="InterPro" id="IPR000160">
    <property type="entry name" value="GGDEF_dom"/>
</dbReference>
<evidence type="ECO:0000313" key="4">
    <source>
        <dbReference type="EMBL" id="TCT45097.1"/>
    </source>
</evidence>
<dbReference type="Gene3D" id="3.30.70.270">
    <property type="match status" value="1"/>
</dbReference>
<dbReference type="PROSITE" id="PS50887">
    <property type="entry name" value="GGDEF"/>
    <property type="match status" value="1"/>
</dbReference>
<evidence type="ECO:0000259" key="3">
    <source>
        <dbReference type="PROSITE" id="PS50887"/>
    </source>
</evidence>
<comment type="caution">
    <text evidence="4">The sequence shown here is derived from an EMBL/GenBank/DDBJ whole genome shotgun (WGS) entry which is preliminary data.</text>
</comment>
<dbReference type="InterPro" id="IPR029787">
    <property type="entry name" value="Nucleotide_cyclase"/>
</dbReference>
<dbReference type="Pfam" id="PF00990">
    <property type="entry name" value="GGDEF"/>
    <property type="match status" value="1"/>
</dbReference>
<dbReference type="InterPro" id="IPR035919">
    <property type="entry name" value="EAL_sf"/>
</dbReference>
<gene>
    <name evidence="4" type="ORF">EDC90_1001238</name>
</gene>
<keyword evidence="5" id="KW-1185">Reference proteome</keyword>
<dbReference type="Pfam" id="PF05228">
    <property type="entry name" value="CHASE4"/>
    <property type="match status" value="1"/>
</dbReference>
<dbReference type="NCBIfam" id="TIGR00254">
    <property type="entry name" value="GGDEF"/>
    <property type="match status" value="1"/>
</dbReference>
<dbReference type="RefSeq" id="WP_132307662.1">
    <property type="nucleotide sequence ID" value="NZ_SMAR01000001.1"/>
</dbReference>
<dbReference type="InterPro" id="IPR007892">
    <property type="entry name" value="CHASE4"/>
</dbReference>
<feature type="domain" description="EAL" evidence="2">
    <location>
        <begin position="478"/>
        <end position="728"/>
    </location>
</feature>
<evidence type="ECO:0000259" key="2">
    <source>
        <dbReference type="PROSITE" id="PS50883"/>
    </source>
</evidence>
<dbReference type="Proteomes" id="UP000295097">
    <property type="component" value="Unassembled WGS sequence"/>
</dbReference>
<feature type="transmembrane region" description="Helical" evidence="1">
    <location>
        <begin position="18"/>
        <end position="38"/>
    </location>
</feature>
<dbReference type="EMBL" id="SMAR01000001">
    <property type="protein sequence ID" value="TCT45097.1"/>
    <property type="molecule type" value="Genomic_DNA"/>
</dbReference>
<dbReference type="AlphaFoldDB" id="A0A4R3NXV0"/>
<dbReference type="CDD" id="cd01949">
    <property type="entry name" value="GGDEF"/>
    <property type="match status" value="1"/>
</dbReference>
<dbReference type="PANTHER" id="PTHR44757:SF4">
    <property type="entry name" value="DIGUANYLATE CYCLASE DGCE-RELATED"/>
    <property type="match status" value="1"/>
</dbReference>
<protein>
    <submittedName>
        <fullName evidence="4">Periplasmic sensor diguanylate cyclase/phosphodiesterase</fullName>
    </submittedName>
</protein>
<dbReference type="OrthoDB" id="9814202at2"/>
<dbReference type="SUPFAM" id="SSF55073">
    <property type="entry name" value="Nucleotide cyclase"/>
    <property type="match status" value="1"/>
</dbReference>
<evidence type="ECO:0000256" key="1">
    <source>
        <dbReference type="SAM" id="Phobius"/>
    </source>
</evidence>
<dbReference type="Gene3D" id="3.20.20.450">
    <property type="entry name" value="EAL domain"/>
    <property type="match status" value="1"/>
</dbReference>
<dbReference type="SUPFAM" id="SSF141868">
    <property type="entry name" value="EAL domain-like"/>
    <property type="match status" value="1"/>
</dbReference>
<dbReference type="PROSITE" id="PS51257">
    <property type="entry name" value="PROKAR_LIPOPROTEIN"/>
    <property type="match status" value="1"/>
</dbReference>
<dbReference type="PANTHER" id="PTHR44757">
    <property type="entry name" value="DIGUANYLATE CYCLASE DGCP"/>
    <property type="match status" value="1"/>
</dbReference>
<feature type="transmembrane region" description="Helical" evidence="1">
    <location>
        <begin position="268"/>
        <end position="289"/>
    </location>
</feature>
<dbReference type="CDD" id="cd01948">
    <property type="entry name" value="EAL"/>
    <property type="match status" value="1"/>
</dbReference>
<keyword evidence="1" id="KW-0472">Membrane</keyword>
<feature type="domain" description="GGDEF" evidence="3">
    <location>
        <begin position="336"/>
        <end position="469"/>
    </location>
</feature>
<name>A0A4R3NXV0_9HYPH</name>
<keyword evidence="1" id="KW-0812">Transmembrane</keyword>